<dbReference type="InterPro" id="IPR009799">
    <property type="entry name" value="EthD_dom"/>
</dbReference>
<dbReference type="Gene3D" id="3.30.70.100">
    <property type="match status" value="1"/>
</dbReference>
<sequence>MNPFRTDRFRVLVFIKKRPDITTEEFNRYWLDEHTRVSLKFAGTKETVLKYEQLHVNQEEKARLKKIGEQVLDYDGVVMFDTDSFEKFGALLNGEEYIKDVLPDEEKFVTREECIVVRANIAPIVDHDEDLVMAAQMGSAGSPYLKLPTKLRKDRVRMVYTFEAKEGVDLSQAWLHRHAEVVKATPLGQSIIKYEQLHLAEPVAGFADNPNLKIPSWDGVSLIDAPSFNLFHDPVSQQMHEADLKKWLVPGTLSGLPIDVATIIDTDVGYEASSALGKL</sequence>
<dbReference type="InterPro" id="IPR011008">
    <property type="entry name" value="Dimeric_a/b-barrel"/>
</dbReference>
<organism evidence="3 4">
    <name type="scientific">Marasmius oreades</name>
    <name type="common">fairy-ring Marasmius</name>
    <dbReference type="NCBI Taxonomy" id="181124"/>
    <lineage>
        <taxon>Eukaryota</taxon>
        <taxon>Fungi</taxon>
        <taxon>Dikarya</taxon>
        <taxon>Basidiomycota</taxon>
        <taxon>Agaricomycotina</taxon>
        <taxon>Agaricomycetes</taxon>
        <taxon>Agaricomycetidae</taxon>
        <taxon>Agaricales</taxon>
        <taxon>Marasmiineae</taxon>
        <taxon>Marasmiaceae</taxon>
        <taxon>Marasmius</taxon>
    </lineage>
</organism>
<dbReference type="KEGG" id="more:E1B28_001974"/>
<gene>
    <name evidence="3" type="ORF">E1B28_001974</name>
</gene>
<dbReference type="SUPFAM" id="SSF54909">
    <property type="entry name" value="Dimeric alpha+beta barrel"/>
    <property type="match status" value="1"/>
</dbReference>
<reference evidence="3" key="1">
    <citation type="journal article" date="2021" name="Genome Biol. Evol.">
        <title>The assembled and annotated genome of the fairy-ring fungus Marasmius oreades.</title>
        <authorList>
            <person name="Hiltunen M."/>
            <person name="Ament-Velasquez S.L."/>
            <person name="Johannesson H."/>
        </authorList>
    </citation>
    <scope>NUCLEOTIDE SEQUENCE</scope>
    <source>
        <strain evidence="3">03SP1</strain>
    </source>
</reference>
<name>A0A9P8AG62_9AGAR</name>
<evidence type="ECO:0000259" key="2">
    <source>
        <dbReference type="Pfam" id="PF07110"/>
    </source>
</evidence>
<dbReference type="GO" id="GO:0016491">
    <property type="term" value="F:oxidoreductase activity"/>
    <property type="evidence" value="ECO:0007669"/>
    <property type="project" value="InterPro"/>
</dbReference>
<dbReference type="OrthoDB" id="3183782at2759"/>
<dbReference type="EMBL" id="CM032181">
    <property type="protein sequence ID" value="KAG7100198.1"/>
    <property type="molecule type" value="Genomic_DNA"/>
</dbReference>
<keyword evidence="4" id="KW-1185">Reference proteome</keyword>
<comment type="caution">
    <text evidence="3">The sequence shown here is derived from an EMBL/GenBank/DDBJ whole genome shotgun (WGS) entry which is preliminary data.</text>
</comment>
<dbReference type="Pfam" id="PF07110">
    <property type="entry name" value="EthD"/>
    <property type="match status" value="1"/>
</dbReference>
<dbReference type="GeneID" id="66071050"/>
<dbReference type="AlphaFoldDB" id="A0A9P8AG62"/>
<evidence type="ECO:0000256" key="1">
    <source>
        <dbReference type="ARBA" id="ARBA00005986"/>
    </source>
</evidence>
<feature type="domain" description="EthD" evidence="2">
    <location>
        <begin position="18"/>
        <end position="111"/>
    </location>
</feature>
<evidence type="ECO:0000313" key="3">
    <source>
        <dbReference type="EMBL" id="KAG7100198.1"/>
    </source>
</evidence>
<proteinExistence type="inferred from homology"/>
<dbReference type="RefSeq" id="XP_043016668.1">
    <property type="nucleotide sequence ID" value="XM_043147954.1"/>
</dbReference>
<accession>A0A9P8AG62</accession>
<dbReference type="Proteomes" id="UP001049176">
    <property type="component" value="Chromosome 1"/>
</dbReference>
<comment type="similarity">
    <text evidence="1">Belongs to the tpcK family.</text>
</comment>
<protein>
    <recommendedName>
        <fullName evidence="2">EthD domain-containing protein</fullName>
    </recommendedName>
</protein>
<evidence type="ECO:0000313" key="4">
    <source>
        <dbReference type="Proteomes" id="UP001049176"/>
    </source>
</evidence>